<evidence type="ECO:0000313" key="2">
    <source>
        <dbReference type="Proteomes" id="UP000741013"/>
    </source>
</evidence>
<evidence type="ECO:0000313" key="1">
    <source>
        <dbReference type="EMBL" id="MBP2186243.1"/>
    </source>
</evidence>
<dbReference type="Proteomes" id="UP000741013">
    <property type="component" value="Unassembled WGS sequence"/>
</dbReference>
<gene>
    <name evidence="1" type="ORF">JOM49_007769</name>
</gene>
<reference evidence="1 2" key="1">
    <citation type="submission" date="2021-03" db="EMBL/GenBank/DDBJ databases">
        <title>Sequencing the genomes of 1000 actinobacteria strains.</title>
        <authorList>
            <person name="Klenk H.-P."/>
        </authorList>
    </citation>
    <scope>NUCLEOTIDE SEQUENCE [LARGE SCALE GENOMIC DNA]</scope>
    <source>
        <strain evidence="1 2">DSM 45510</strain>
    </source>
</reference>
<comment type="caution">
    <text evidence="1">The sequence shown here is derived from an EMBL/GenBank/DDBJ whole genome shotgun (WGS) entry which is preliminary data.</text>
</comment>
<proteinExistence type="predicted"/>
<sequence length="130" mass="13734">MQDRSYYVHLESLRDFARELEIQLECMTKPNDFLLTLGGEPLRFGEFGEASSLAEAHRAAVAEMQGLLDQVKGAITFAQDVTHTVAEGYQQADQNVATDLHVTAGNVIGGIVSGIGNLLGGGGDGKGAKG</sequence>
<protein>
    <submittedName>
        <fullName evidence="1">Tetrahydromethanopterin S-methyltransferase subunit G</fullName>
    </submittedName>
</protein>
<accession>A0ABS4Q3H5</accession>
<dbReference type="RefSeq" id="WP_209669178.1">
    <property type="nucleotide sequence ID" value="NZ_JAGGMS010000001.1"/>
</dbReference>
<organism evidence="1 2">
    <name type="scientific">Amycolatopsis magusensis</name>
    <dbReference type="NCBI Taxonomy" id="882444"/>
    <lineage>
        <taxon>Bacteria</taxon>
        <taxon>Bacillati</taxon>
        <taxon>Actinomycetota</taxon>
        <taxon>Actinomycetes</taxon>
        <taxon>Pseudonocardiales</taxon>
        <taxon>Pseudonocardiaceae</taxon>
        <taxon>Amycolatopsis</taxon>
    </lineage>
</organism>
<keyword evidence="2" id="KW-1185">Reference proteome</keyword>
<dbReference type="EMBL" id="JAGGMS010000001">
    <property type="protein sequence ID" value="MBP2186243.1"/>
    <property type="molecule type" value="Genomic_DNA"/>
</dbReference>
<name>A0ABS4Q3H5_9PSEU</name>